<dbReference type="Pfam" id="PF15778">
    <property type="entry name" value="UNC80_N"/>
    <property type="match status" value="1"/>
</dbReference>
<comment type="caution">
    <text evidence="5">The sequence shown here is derived from an EMBL/GenBank/DDBJ whole genome shotgun (WGS) entry which is preliminary data.</text>
</comment>
<feature type="region of interest" description="Disordered" evidence="1">
    <location>
        <begin position="1107"/>
        <end position="1126"/>
    </location>
</feature>
<evidence type="ECO:0000259" key="2">
    <source>
        <dbReference type="Pfam" id="PF15778"/>
    </source>
</evidence>
<accession>A0A8S3RIL6</accession>
<feature type="domain" description="Protein UNC80 central region" evidence="3">
    <location>
        <begin position="1138"/>
        <end position="1873"/>
    </location>
</feature>
<dbReference type="GO" id="GO:0055080">
    <property type="term" value="P:monoatomic cation homeostasis"/>
    <property type="evidence" value="ECO:0007669"/>
    <property type="project" value="TreeGrafter"/>
</dbReference>
<dbReference type="InterPro" id="IPR045852">
    <property type="entry name" value="UNC80_central"/>
</dbReference>
<feature type="region of interest" description="Disordered" evidence="1">
    <location>
        <begin position="1404"/>
        <end position="1437"/>
    </location>
</feature>
<feature type="region of interest" description="Disordered" evidence="1">
    <location>
        <begin position="934"/>
        <end position="977"/>
    </location>
</feature>
<feature type="region of interest" description="Disordered" evidence="1">
    <location>
        <begin position="482"/>
        <end position="523"/>
    </location>
</feature>
<sequence>MPKRKNLSGDDDQSIPLPIQAFFWRQTSPFIRPKRGKLCEAAVVSLERVVVQNILHGASPSLCEAIQSVSRWKVIQAAFPHVMHACSSLLAACKQNQTERRLGPSESKLLYILHWIILDAASECEDLESDPSRVESSVQMHTLTTIQLFIYLFAPLIHLLEISDFQTLKLENGLQLWQPLWDYRQPDITCFAAPVKPQRNILKAQRNMFKLNTNAANIYIGKGSSRDNLAFPFGDPVSRRTSCNDQSPGDAPLVTMSDICHWSMTDSQSANMEVICEFCNTVVPSGNSAGKTCQCGKKNSVYSISSDFKMPPFQKKDSIDREFNKNRLISAVMSGTKAPGMSDILSASYFDVAVLRCLFCLHWSEEGIYWALRYIQQRMLEVCDENTRLDLSERERSYSLPIPDIQILQRNSTITPTFQKFLELKKHRREKNLLDKAKQAAAKTLQTIPSESIINDGNLTEDRKQPPLKKTRVDELKLKYEKYIDSRNPSPEKEVPNVTDSSSSSGSTADNEGHSSKNQSFKINPDFLSASQGMSHSVKIKLTENKNPPHAPHDMSDQESAESSNESSVSSHQGDTFTAKENKNPIIMVTEHTPKHKEKMFAMLEKGMEDEQNDSSKLLKPSDKIPRSMTDSDISYQIEEDVGEVSGSVYYIQDNGQLNYKIVLRAVHFISTNQRSQRVAEVLLNIINCLLDLDIIEKKSDIRSKPGETKPSDTKEETKTPSKCDLAMGKVTAHGLAMDSLISIFKSFGCPNGCGDGLHGSYGDHLRAKGHNCLQRLQRINSGLFRSYLRDTVKKMPVQETIDFLHSFLGFCIDPTTIRQASQTPGQGFFKSSSTERMSFQQNGFHNNFGHSIGGLGYRGVEGVLITNILKPFISKCVENTRELYSSDNISMFCDIRQFIAYVKEIHGGTFRRVELSGLLDSLDKLKKKEKEREEKIKKVIPMRRTTSQTSESGDEKESSKNASPASGEESGKPKKSLFKKKIKKNKICLQSLALQTLYAASDSELMDEMRQKKEGSNTDDDSISGSGITRRRFSKFHIGWKRAAKSDHEEEAMSDPHPLDRRDSKSDIQVPRAVLKGKMSFKTASHAAISLISSSKRIQGGLKNLGKRMNKRGSTDGWKNKDQAQNDDTDLDFVLTREKKLVDKYLIKSGMLRFSFLLECCHPGSIPDPQLIAAMLELDAPVIARASLLLECAQFIHRCNHGDWPNWMRLNIPSFRNSASALQNRGQPSGYRRTLTLQKAAGRMFYSWAENLGLMMEYILAKEHKDRQKIISDIQSETTRKELKICDEDEDFLDEGTVNVTGSSCPYALKMMACLVLQEITTFLRETFRDLPKGRSPRRDTPGPDRSAASRRWSSIVSSPIHSQSSESNMADMTHSASGVTVGSPGTGDRKISFAVLGEKSDSVHSSTTSLSAIDPGMPPHTPNEERKGRRLAQGRPKLLKHFRRGSGANSSFRHNRSFRLKRQEGGSIKRFGSIKSRKVSSQSLQSDKVMVGDEDHDDIESVLSDENEQTDVPETDDFSMCRNMPWVRVVVQLANLSNFICTHQNYCHPDCYERQRRSCSRMITAMKKVYQSTENDNDDQDKAKLDSKEIFRERLRRRESVFHSSSPTRRRESTPLLEKIKTDVSMGKMKLTSTWKKEEKLKEVKEDTPVIKYINSQAQKLTQCPMGILAKAAPILTDDNFSDILPVAWELMIENDQELAASAASVFLLTSVKAPEKAQSLIVKQLQHEDAAQRVNAVLRFGTLWKFRHQVWPRMEDGANLFFKLPPPNIDFTLPSPTIGLPMQSVVDPPWTPHFKAKIEEVTVNQEETKSLVTATTTRRKEQQEMIRKALQAEEERKRIGRENFQMTTVPVPQLAADEPALHHATDEHEEVAVIPEELNLAARRVSLAPANRANMQGRSLSWRNGSVHWSRGMEGEEERTEHVHHVQMAQSFFPSCICACVLPIIHMLDDGDVNSEGISGPSSTDGSFFVQLSYWICNVLCEESLCWKSRGYRGALALIWQVIPSVEGIYFKDLKQTLKKEQCDPYLLISAMVPSAKKIIVHGPDQTSIPTQLPIHEDTQFSQILQESLEFFNIPEEDYPSYFLVDSKSNQIHNLNSYVRDFYFFRRNFYPQLSLVNINPDKAFQDLDKQAFTLKFVEIGKVLFTTAVLKNTPPHQLQNHVSFLHEEFLKLPSFPRKALEAEFGLYGGNWGQARTVWTRYSSQLMTTMFDSMTSTFAWSSDLQLFLNVINGCIILHCEDSAMLRFCLMSLINTCIHFKYIFSMNGFMYIMPSLLKTYSNNQPNPVLCSAIQFVCKTFYILHRKPFILQMFGSIVPLLDESSSETGIVDCRKIQPDCLFELLMSLGKDCPDNLCVLDLVQSENLESFGKFIFDAVDVSLVFLMAQ</sequence>
<dbReference type="Pfam" id="PF19424">
    <property type="entry name" value="UNC80"/>
    <property type="match status" value="1"/>
</dbReference>
<feature type="compositionally biased region" description="Basic and acidic residues" evidence="1">
    <location>
        <begin position="1332"/>
        <end position="1344"/>
    </location>
</feature>
<evidence type="ECO:0000259" key="4">
    <source>
        <dbReference type="Pfam" id="PF20262"/>
    </source>
</evidence>
<evidence type="ECO:0000313" key="5">
    <source>
        <dbReference type="EMBL" id="CAG2209227.1"/>
    </source>
</evidence>
<feature type="compositionally biased region" description="Basic and acidic residues" evidence="1">
    <location>
        <begin position="482"/>
        <end position="495"/>
    </location>
</feature>
<feature type="region of interest" description="Disordered" evidence="1">
    <location>
        <begin position="1332"/>
        <end position="1388"/>
    </location>
</feature>
<feature type="domain" description="Cation channel complex component UNC80 N-terminal" evidence="2">
    <location>
        <begin position="14"/>
        <end position="198"/>
    </location>
</feature>
<feature type="domain" description="Protein UNC80 C-terminal" evidence="4">
    <location>
        <begin position="1918"/>
        <end position="1962"/>
    </location>
</feature>
<dbReference type="InterPro" id="IPR031542">
    <property type="entry name" value="UNC80_N"/>
</dbReference>
<feature type="region of interest" description="Disordered" evidence="1">
    <location>
        <begin position="1045"/>
        <end position="1067"/>
    </location>
</feature>
<keyword evidence="6" id="KW-1185">Reference proteome</keyword>
<evidence type="ECO:0000259" key="3">
    <source>
        <dbReference type="Pfam" id="PF19424"/>
    </source>
</evidence>
<feature type="compositionally biased region" description="Polar residues" evidence="1">
    <location>
        <begin position="1370"/>
        <end position="1382"/>
    </location>
</feature>
<dbReference type="Proteomes" id="UP000683360">
    <property type="component" value="Unassembled WGS sequence"/>
</dbReference>
<organism evidence="5 6">
    <name type="scientific">Mytilus edulis</name>
    <name type="common">Blue mussel</name>
    <dbReference type="NCBI Taxonomy" id="6550"/>
    <lineage>
        <taxon>Eukaryota</taxon>
        <taxon>Metazoa</taxon>
        <taxon>Spiralia</taxon>
        <taxon>Lophotrochozoa</taxon>
        <taxon>Mollusca</taxon>
        <taxon>Bivalvia</taxon>
        <taxon>Autobranchia</taxon>
        <taxon>Pteriomorphia</taxon>
        <taxon>Mytilida</taxon>
        <taxon>Mytiloidea</taxon>
        <taxon>Mytilidae</taxon>
        <taxon>Mytilinae</taxon>
        <taxon>Mytilus</taxon>
    </lineage>
</organism>
<feature type="compositionally biased region" description="Low complexity" evidence="1">
    <location>
        <begin position="1355"/>
        <end position="1369"/>
    </location>
</feature>
<dbReference type="PANTHER" id="PTHR31781">
    <property type="entry name" value="UNC80"/>
    <property type="match status" value="1"/>
</dbReference>
<dbReference type="InterPro" id="IPR046460">
    <property type="entry name" value="UNC80_C"/>
</dbReference>
<evidence type="ECO:0000256" key="1">
    <source>
        <dbReference type="SAM" id="MobiDB-lite"/>
    </source>
</evidence>
<evidence type="ECO:0000313" key="6">
    <source>
        <dbReference type="Proteomes" id="UP000683360"/>
    </source>
</evidence>
<dbReference type="PANTHER" id="PTHR31781:SF1">
    <property type="entry name" value="PROTEIN UNC-80 HOMOLOG"/>
    <property type="match status" value="1"/>
</dbReference>
<dbReference type="GO" id="GO:0005261">
    <property type="term" value="F:monoatomic cation channel activity"/>
    <property type="evidence" value="ECO:0007669"/>
    <property type="project" value="TreeGrafter"/>
</dbReference>
<feature type="domain" description="Protein UNC80 C-terminal" evidence="4">
    <location>
        <begin position="1991"/>
        <end position="2369"/>
    </location>
</feature>
<dbReference type="Pfam" id="PF20262">
    <property type="entry name" value="UNC80_C"/>
    <property type="match status" value="2"/>
</dbReference>
<proteinExistence type="predicted"/>
<gene>
    <name evidence="5" type="ORF">MEDL_23360</name>
</gene>
<dbReference type="OrthoDB" id="5584001at2759"/>
<feature type="region of interest" description="Disordered" evidence="1">
    <location>
        <begin position="1009"/>
        <end position="1029"/>
    </location>
</feature>
<dbReference type="GO" id="GO:0030424">
    <property type="term" value="C:axon"/>
    <property type="evidence" value="ECO:0007669"/>
    <property type="project" value="TreeGrafter"/>
</dbReference>
<name>A0A8S3RIL6_MYTED</name>
<feature type="compositionally biased region" description="Basic and acidic residues" evidence="1">
    <location>
        <begin position="1058"/>
        <end position="1067"/>
    </location>
</feature>
<reference evidence="5" key="1">
    <citation type="submission" date="2021-03" db="EMBL/GenBank/DDBJ databases">
        <authorList>
            <person name="Bekaert M."/>
        </authorList>
    </citation>
    <scope>NUCLEOTIDE SEQUENCE</scope>
</reference>
<dbReference type="EMBL" id="CAJPWZ010001142">
    <property type="protein sequence ID" value="CAG2209227.1"/>
    <property type="molecule type" value="Genomic_DNA"/>
</dbReference>
<feature type="region of interest" description="Disordered" evidence="1">
    <location>
        <begin position="544"/>
        <end position="585"/>
    </location>
</feature>
<protein>
    <submittedName>
        <fullName evidence="5">UNC80</fullName>
    </submittedName>
</protein>
<feature type="compositionally biased region" description="Low complexity" evidence="1">
    <location>
        <begin position="561"/>
        <end position="571"/>
    </location>
</feature>
<dbReference type="GO" id="GO:0034703">
    <property type="term" value="C:cation channel complex"/>
    <property type="evidence" value="ECO:0007669"/>
    <property type="project" value="TreeGrafter"/>
</dbReference>